<organism evidence="2 3">
    <name type="scientific">Sphingomonas hankookensis</name>
    <dbReference type="NCBI Taxonomy" id="563996"/>
    <lineage>
        <taxon>Bacteria</taxon>
        <taxon>Pseudomonadati</taxon>
        <taxon>Pseudomonadota</taxon>
        <taxon>Alphaproteobacteria</taxon>
        <taxon>Sphingomonadales</taxon>
        <taxon>Sphingomonadaceae</taxon>
        <taxon>Sphingomonas</taxon>
    </lineage>
</organism>
<evidence type="ECO:0000259" key="1">
    <source>
        <dbReference type="PROSITE" id="PS51819"/>
    </source>
</evidence>
<evidence type="ECO:0000313" key="3">
    <source>
        <dbReference type="Proteomes" id="UP000076609"/>
    </source>
</evidence>
<evidence type="ECO:0000313" key="2">
    <source>
        <dbReference type="EMBL" id="KZE08760.1"/>
    </source>
</evidence>
<dbReference type="PANTHER" id="PTHR33993">
    <property type="entry name" value="GLYOXALASE-RELATED"/>
    <property type="match status" value="1"/>
</dbReference>
<dbReference type="EMBL" id="LQQO01000061">
    <property type="protein sequence ID" value="KZE08760.1"/>
    <property type="molecule type" value="Genomic_DNA"/>
</dbReference>
<keyword evidence="3" id="KW-1185">Reference proteome</keyword>
<dbReference type="RefSeq" id="WP_066693916.1">
    <property type="nucleotide sequence ID" value="NZ_LQQO01000061.1"/>
</dbReference>
<reference evidence="3" key="1">
    <citation type="submission" date="2016-01" db="EMBL/GenBank/DDBJ databases">
        <title>Draft genome of Chromobacterium sp. F49.</title>
        <authorList>
            <person name="Hong K.W."/>
        </authorList>
    </citation>
    <scope>NUCLEOTIDE SEQUENCE [LARGE SCALE GENOMIC DNA]</scope>
    <source>
        <strain evidence="3">CN3</strain>
    </source>
</reference>
<protein>
    <recommendedName>
        <fullName evidence="1">VOC domain-containing protein</fullName>
    </recommendedName>
</protein>
<dbReference type="Proteomes" id="UP000076609">
    <property type="component" value="Unassembled WGS sequence"/>
</dbReference>
<feature type="domain" description="VOC" evidence="1">
    <location>
        <begin position="6"/>
        <end position="120"/>
    </location>
</feature>
<comment type="caution">
    <text evidence="2">The sequence shown here is derived from an EMBL/GenBank/DDBJ whole genome shotgun (WGS) entry which is preliminary data.</text>
</comment>
<sequence>MNRRGDFVWYELLTRDVDAAAAFYGDVVGWTVQDSGTPGIDYRLFTTAAGIPVAGLMAMPPGMPASTWLGYVAVDDVDAAAADFVANGGTQHMPPMSMPGVGRMAMLTDPQGAALYLMRSESAEPSASFQDANGATPGHFVWNELTAPDQDRAIAFYTARFGWRQEGAMPMGPLGEYKFLLSGDTAIGAAMGTFPGAQPGWQYYAMVADIDHAAARITAGGGTILQGPDQIPGGSYSVVASDPMGARFGLVGSRP</sequence>
<dbReference type="CDD" id="cd07247">
    <property type="entry name" value="SgaA_N_like"/>
    <property type="match status" value="2"/>
</dbReference>
<name>A0ABR5Y8E7_9SPHN</name>
<dbReference type="Gene3D" id="3.10.180.10">
    <property type="entry name" value="2,3-Dihydroxybiphenyl 1,2-Dioxygenase, domain 1"/>
    <property type="match status" value="2"/>
</dbReference>
<dbReference type="SUPFAM" id="SSF54593">
    <property type="entry name" value="Glyoxalase/Bleomycin resistance protein/Dihydroxybiphenyl dioxygenase"/>
    <property type="match status" value="2"/>
</dbReference>
<dbReference type="PROSITE" id="PS51819">
    <property type="entry name" value="VOC"/>
    <property type="match status" value="2"/>
</dbReference>
<dbReference type="InterPro" id="IPR037523">
    <property type="entry name" value="VOC_core"/>
</dbReference>
<feature type="domain" description="VOC" evidence="1">
    <location>
        <begin position="136"/>
        <end position="253"/>
    </location>
</feature>
<proteinExistence type="predicted"/>
<gene>
    <name evidence="2" type="ORF">AVT10_07515</name>
</gene>
<dbReference type="Pfam" id="PF00903">
    <property type="entry name" value="Glyoxalase"/>
    <property type="match status" value="2"/>
</dbReference>
<dbReference type="PANTHER" id="PTHR33993:SF14">
    <property type="entry name" value="GB|AAF24581.1"/>
    <property type="match status" value="1"/>
</dbReference>
<accession>A0ABR5Y8E7</accession>
<dbReference type="InterPro" id="IPR052164">
    <property type="entry name" value="Anthracycline_SecMetBiosynth"/>
</dbReference>
<dbReference type="InterPro" id="IPR029068">
    <property type="entry name" value="Glyas_Bleomycin-R_OHBP_Dase"/>
</dbReference>
<dbReference type="InterPro" id="IPR004360">
    <property type="entry name" value="Glyas_Fos-R_dOase_dom"/>
</dbReference>